<dbReference type="InterPro" id="IPR011037">
    <property type="entry name" value="Pyrv_Knase-like_insert_dom_sf"/>
</dbReference>
<accession>A0A4R4Y964</accession>
<dbReference type="SUPFAM" id="SSF50800">
    <property type="entry name" value="PK beta-barrel domain-like"/>
    <property type="match status" value="1"/>
</dbReference>
<proteinExistence type="predicted"/>
<dbReference type="GO" id="GO:0003824">
    <property type="term" value="F:catalytic activity"/>
    <property type="evidence" value="ECO:0007669"/>
    <property type="project" value="InterPro"/>
</dbReference>
<dbReference type="EMBL" id="SMKW01000071">
    <property type="protein sequence ID" value="TDD40314.1"/>
    <property type="molecule type" value="Genomic_DNA"/>
</dbReference>
<dbReference type="GO" id="GO:0030170">
    <property type="term" value="F:pyridoxal phosphate binding"/>
    <property type="evidence" value="ECO:0007669"/>
    <property type="project" value="InterPro"/>
</dbReference>
<evidence type="ECO:0000313" key="3">
    <source>
        <dbReference type="Proteomes" id="UP000294947"/>
    </source>
</evidence>
<dbReference type="PROSITE" id="PS51340">
    <property type="entry name" value="MOSC"/>
    <property type="match status" value="1"/>
</dbReference>
<name>A0A4R4Y964_9PSEU</name>
<feature type="domain" description="MOSC" evidence="1">
    <location>
        <begin position="32"/>
        <end position="166"/>
    </location>
</feature>
<evidence type="ECO:0000259" key="1">
    <source>
        <dbReference type="PROSITE" id="PS51340"/>
    </source>
</evidence>
<sequence length="186" mass="19978">MNDPTRGEAAGQPWRGEVCAVFAAETAGVEMHAVTAAQLVAGVGMDGDRYALGKGHYSHLWHPDRQLTLIAQEVIDDVARAIGEPIDGVELRRNVVTRGVPLNSLVEKYFAVGEAIVYGGRLNVPCRYLERLIDKKVFEPLLGCSGLNCQILRGGTVRPGDVVRPLRPGEENAIEVPVALVGKDAG</sequence>
<dbReference type="InterPro" id="IPR005302">
    <property type="entry name" value="MoCF_Sase_C"/>
</dbReference>
<comment type="caution">
    <text evidence="2">The sequence shown here is derived from an EMBL/GenBank/DDBJ whole genome shotgun (WGS) entry which is preliminary data.</text>
</comment>
<dbReference type="Pfam" id="PF03473">
    <property type="entry name" value="MOSC"/>
    <property type="match status" value="1"/>
</dbReference>
<dbReference type="AlphaFoldDB" id="A0A4R4Y964"/>
<evidence type="ECO:0000313" key="2">
    <source>
        <dbReference type="EMBL" id="TDD40314.1"/>
    </source>
</evidence>
<dbReference type="InterPro" id="IPR052716">
    <property type="entry name" value="MOSC_domain"/>
</dbReference>
<organism evidence="2 3">
    <name type="scientific">Saccharopolyspora elongata</name>
    <dbReference type="NCBI Taxonomy" id="2530387"/>
    <lineage>
        <taxon>Bacteria</taxon>
        <taxon>Bacillati</taxon>
        <taxon>Actinomycetota</taxon>
        <taxon>Actinomycetes</taxon>
        <taxon>Pseudonocardiales</taxon>
        <taxon>Pseudonocardiaceae</taxon>
        <taxon>Saccharopolyspora</taxon>
    </lineage>
</organism>
<reference evidence="2 3" key="1">
    <citation type="submission" date="2019-03" db="EMBL/GenBank/DDBJ databases">
        <title>Draft genome sequences of novel Actinobacteria.</title>
        <authorList>
            <person name="Sahin N."/>
            <person name="Ay H."/>
            <person name="Saygin H."/>
        </authorList>
    </citation>
    <scope>NUCLEOTIDE SEQUENCE [LARGE SCALE GENOMIC DNA]</scope>
    <source>
        <strain evidence="2 3">7K502</strain>
    </source>
</reference>
<dbReference type="OrthoDB" id="9793178at2"/>
<protein>
    <submittedName>
        <fullName evidence="2">MOSC domain-containing protein</fullName>
    </submittedName>
</protein>
<dbReference type="PANTHER" id="PTHR36930">
    <property type="entry name" value="METAL-SULFUR CLUSTER BIOSYNTHESIS PROTEINS YUAD-RELATED"/>
    <property type="match status" value="1"/>
</dbReference>
<dbReference type="PANTHER" id="PTHR36930:SF1">
    <property type="entry name" value="MOSC DOMAIN-CONTAINING PROTEIN"/>
    <property type="match status" value="1"/>
</dbReference>
<dbReference type="Proteomes" id="UP000294947">
    <property type="component" value="Unassembled WGS sequence"/>
</dbReference>
<dbReference type="Gene3D" id="2.40.33.20">
    <property type="entry name" value="PK beta-barrel domain-like"/>
    <property type="match status" value="1"/>
</dbReference>
<gene>
    <name evidence="2" type="ORF">E1288_35620</name>
</gene>
<keyword evidence="3" id="KW-1185">Reference proteome</keyword>
<dbReference type="GO" id="GO:0030151">
    <property type="term" value="F:molybdenum ion binding"/>
    <property type="evidence" value="ECO:0007669"/>
    <property type="project" value="InterPro"/>
</dbReference>